<protein>
    <recommendedName>
        <fullName evidence="3">Fibrobacter succinogenes major paralogous domain-containing protein</fullName>
    </recommendedName>
</protein>
<sequence>MYKTKKKMTLPLGRLIGQCLITLLIVSCSRDKEEVVPDKKSDSVIKVMVSGINEPTTISTVKSRASKANLTKSEGGAIRREEKFVHASGMDVLTTMESPVQIGNSTDKLADSQAKESSEVSLKAASGAEKFAAVPMITENQYRILIYDATGSTLLQNVAASSGTNPALQVEAGTTYRWFSFSINERTVPDISNGKVAAADLANKDVLFASGTIDTKLGENFLNITFDHKTTRFDVDVDTRGIFGSVNTFRSLQLGTEASDGEYTTLLYTADLDIFSGNFGTPTEMATANTAAHVVNKDISTADMVKTVSLYTVIPAGRTIDDQALRISPVFSINLDHAVLYPPNTTPVTTREFGSTTDRLRIANLRFSPQAGSTYSLGMRAIESGILANGTIWARSDLWYDGTAARTFDKYRFRSDPAHAPYPGKSDTEQTEYWHWMSLTPASPIKTGDPCLEVYPKGIWRLPTRSEAESLVQQRTPYPYSGFSNPNSNADTYDWIALVNLSFDGDGGSSRGNFSEYSNRILFAFNGIMDADGKLISSRSQVDSRSNTARDGIYTHTSRWTSDEWESVPDANCTNCGTTFAHVAYTTDYRGPNDFTVNYAGRSTRFDIGYAQETQFRQIRCVRNQSWSGEL</sequence>
<keyword evidence="2" id="KW-1185">Reference proteome</keyword>
<proteinExistence type="predicted"/>
<comment type="caution">
    <text evidence="1">The sequence shown here is derived from an EMBL/GenBank/DDBJ whole genome shotgun (WGS) entry which is preliminary data.</text>
</comment>
<reference evidence="2" key="1">
    <citation type="journal article" date="2019" name="Int. J. Syst. Evol. Microbiol.">
        <title>The Global Catalogue of Microorganisms (GCM) 10K type strain sequencing project: providing services to taxonomists for standard genome sequencing and annotation.</title>
        <authorList>
            <consortium name="The Broad Institute Genomics Platform"/>
            <consortium name="The Broad Institute Genome Sequencing Center for Infectious Disease"/>
            <person name="Wu L."/>
            <person name="Ma J."/>
        </authorList>
    </citation>
    <scope>NUCLEOTIDE SEQUENCE [LARGE SCALE GENOMIC DNA]</scope>
    <source>
        <strain evidence="2">JCM 16722</strain>
    </source>
</reference>
<dbReference type="RefSeq" id="WP_346084204.1">
    <property type="nucleotide sequence ID" value="NZ_BAAAZK010000002.1"/>
</dbReference>
<dbReference type="EMBL" id="BAAAZK010000002">
    <property type="protein sequence ID" value="GAA4169300.1"/>
    <property type="molecule type" value="Genomic_DNA"/>
</dbReference>
<name>A0ABP7ZSF8_9SPHI</name>
<evidence type="ECO:0000313" key="1">
    <source>
        <dbReference type="EMBL" id="GAA4169300.1"/>
    </source>
</evidence>
<accession>A0ABP7ZSF8</accession>
<organism evidence="1 2">
    <name type="scientific">Sphingobacterium ginsenosidimutans</name>
    <dbReference type="NCBI Taxonomy" id="687845"/>
    <lineage>
        <taxon>Bacteria</taxon>
        <taxon>Pseudomonadati</taxon>
        <taxon>Bacteroidota</taxon>
        <taxon>Sphingobacteriia</taxon>
        <taxon>Sphingobacteriales</taxon>
        <taxon>Sphingobacteriaceae</taxon>
        <taxon>Sphingobacterium</taxon>
    </lineage>
</organism>
<evidence type="ECO:0008006" key="3">
    <source>
        <dbReference type="Google" id="ProtNLM"/>
    </source>
</evidence>
<evidence type="ECO:0000313" key="2">
    <source>
        <dbReference type="Proteomes" id="UP001500167"/>
    </source>
</evidence>
<dbReference type="Proteomes" id="UP001500167">
    <property type="component" value="Unassembled WGS sequence"/>
</dbReference>
<dbReference type="PROSITE" id="PS51257">
    <property type="entry name" value="PROKAR_LIPOPROTEIN"/>
    <property type="match status" value="1"/>
</dbReference>
<gene>
    <name evidence="1" type="ORF">GCM10022218_05910</name>
</gene>